<keyword evidence="7 14" id="KW-0479">Metal-binding</keyword>
<gene>
    <name evidence="16" type="ORF">TRUGW13939_06714</name>
</gene>
<keyword evidence="11" id="KW-0464">Manganese</keyword>
<evidence type="ECO:0000256" key="5">
    <source>
        <dbReference type="ARBA" id="ARBA00022430"/>
    </source>
</evidence>
<dbReference type="GO" id="GO:0009098">
    <property type="term" value="P:L-leucine biosynthetic process"/>
    <property type="evidence" value="ECO:0007669"/>
    <property type="project" value="UniProtKB-UniPathway"/>
</dbReference>
<dbReference type="EC" id="1.1.1.85" evidence="4 14"/>
<comment type="subunit">
    <text evidence="3 14">Homodimer.</text>
</comment>
<evidence type="ECO:0000256" key="2">
    <source>
        <dbReference type="ARBA" id="ARBA00007769"/>
    </source>
</evidence>
<dbReference type="InterPro" id="IPR024084">
    <property type="entry name" value="IsoPropMal-DH-like_dom"/>
</dbReference>
<evidence type="ECO:0000256" key="9">
    <source>
        <dbReference type="ARBA" id="ARBA00023002"/>
    </source>
</evidence>
<evidence type="ECO:0000256" key="11">
    <source>
        <dbReference type="ARBA" id="ARBA00023211"/>
    </source>
</evidence>
<dbReference type="OrthoDB" id="419183at2759"/>
<evidence type="ECO:0000256" key="3">
    <source>
        <dbReference type="ARBA" id="ARBA00011738"/>
    </source>
</evidence>
<dbReference type="PANTHER" id="PTHR42979:SF4">
    <property type="entry name" value="3-ISOPROPYLMALATE DEHYDROGENASE"/>
    <property type="match status" value="1"/>
</dbReference>
<evidence type="ECO:0000256" key="10">
    <source>
        <dbReference type="ARBA" id="ARBA00023027"/>
    </source>
</evidence>
<dbReference type="Proteomes" id="UP000509510">
    <property type="component" value="Chromosome III"/>
</dbReference>
<dbReference type="GeneID" id="55994208"/>
<feature type="domain" description="Isopropylmalate dehydrogenase-like" evidence="15">
    <location>
        <begin position="6"/>
        <end position="369"/>
    </location>
</feature>
<keyword evidence="5 14" id="KW-0432">Leucine biosynthesis</keyword>
<protein>
    <recommendedName>
        <fullName evidence="4 14">3-isopropylmalate dehydrogenase</fullName>
        <ecNumber evidence="4 14">1.1.1.85</ecNumber>
    </recommendedName>
</protein>
<dbReference type="InterPro" id="IPR019818">
    <property type="entry name" value="IsoCit/isopropylmalate_DH_CS"/>
</dbReference>
<evidence type="ECO:0000256" key="6">
    <source>
        <dbReference type="ARBA" id="ARBA00022605"/>
    </source>
</evidence>
<evidence type="ECO:0000256" key="13">
    <source>
        <dbReference type="RuleBase" id="RU004443"/>
    </source>
</evidence>
<sequence length="577" mass="63815">MPQTHNILLFPGDGIGPEVMGEAVKILNHFSSQPSLSSSHEFIFRSELIGGCSIDTHGKSVTPEVLSVAQDWADAVLFAAVGGPKWDTQRRGLDGPEGGLLQVRRALDVYANLRPCAANTPSPSIAKEFSPFKQDVIEGVDFVVVRENCGGAYFGKKVEDPEYAMDEWGYSTPEIQRVTRIAAQLALRHDPPWPVISLDKANVLASSRLWRKVFEQTMKTEFPQVKYLNQLADSASLILAIDPRKLNGVLLADNTFGDMISDQAGSIVGTLGVLPSASLNTLPGLKLEEGQKQKALYEPTHGSAPDIAGRNIANPTAMILCVALMFRYSFDMEKEARQIEDAIRNVLEAGIRTGDLRGTATTTGFGDAVVSELKREDPNMPRPTLPKPGFSLLRLHNTQSPHFITMLSSTAKTNLVDSIAQDIEGCIYAIGYYTNTGVLDADNTLQFDQVIRKIKREERHALRKMFRRVRTYRKKASKAKKGYKKIRKLIKKERNEQGQDHQQKEQAWNAVETELKLDVDSAVYSDHESPEQVSSPTDYEKCIVDKPLASNEIATNILAGKIAATLESLQNTQFTMV</sequence>
<dbReference type="GO" id="GO:0051287">
    <property type="term" value="F:NAD binding"/>
    <property type="evidence" value="ECO:0007669"/>
    <property type="project" value="InterPro"/>
</dbReference>
<evidence type="ECO:0000313" key="16">
    <source>
        <dbReference type="EMBL" id="QKX59577.1"/>
    </source>
</evidence>
<comment type="cofactor">
    <cofactor evidence="1">
        <name>Mn(2+)</name>
        <dbReference type="ChEBI" id="CHEBI:29035"/>
    </cofactor>
</comment>
<comment type="function">
    <text evidence="14">Catalyzes the oxidation of 3-carboxy-2-hydroxy-4-methylpentanoate (3-isopropylmalate) to 3-carboxy-4-methyl-2-oxopentanoate. The product decarboxylates to 4-methyl-2 oxopentanoate.</text>
</comment>
<dbReference type="SUPFAM" id="SSF53659">
    <property type="entry name" value="Isocitrate/Isopropylmalate dehydrogenase-like"/>
    <property type="match status" value="1"/>
</dbReference>
<evidence type="ECO:0000256" key="8">
    <source>
        <dbReference type="ARBA" id="ARBA00022842"/>
    </source>
</evidence>
<evidence type="ECO:0000256" key="7">
    <source>
        <dbReference type="ARBA" id="ARBA00022723"/>
    </source>
</evidence>
<dbReference type="PROSITE" id="PS00470">
    <property type="entry name" value="IDH_IMDH"/>
    <property type="match status" value="1"/>
</dbReference>
<dbReference type="EMBL" id="CP055900">
    <property type="protein sequence ID" value="QKX59577.1"/>
    <property type="molecule type" value="Genomic_DNA"/>
</dbReference>
<dbReference type="FunFam" id="3.40.718.10:FF:000006">
    <property type="entry name" value="3-isopropylmalate dehydrogenase"/>
    <property type="match status" value="1"/>
</dbReference>
<evidence type="ECO:0000256" key="1">
    <source>
        <dbReference type="ARBA" id="ARBA00001936"/>
    </source>
</evidence>
<evidence type="ECO:0000256" key="14">
    <source>
        <dbReference type="RuleBase" id="RU004445"/>
    </source>
</evidence>
<comment type="catalytic activity">
    <reaction evidence="14">
        <text>(2R,3S)-3-isopropylmalate + NAD(+) = 4-methyl-2-oxopentanoate + CO2 + NADH</text>
        <dbReference type="Rhea" id="RHEA:32271"/>
        <dbReference type="ChEBI" id="CHEBI:16526"/>
        <dbReference type="ChEBI" id="CHEBI:17865"/>
        <dbReference type="ChEBI" id="CHEBI:35121"/>
        <dbReference type="ChEBI" id="CHEBI:57540"/>
        <dbReference type="ChEBI" id="CHEBI:57945"/>
        <dbReference type="EC" id="1.1.1.85"/>
    </reaction>
</comment>
<comment type="cofactor">
    <cofactor evidence="14">
        <name>Mg(2+)</name>
        <dbReference type="ChEBI" id="CHEBI:18420"/>
    </cofactor>
    <cofactor evidence="14">
        <name>Mn(2+)</name>
        <dbReference type="ChEBI" id="CHEBI:29035"/>
    </cofactor>
    <text evidence="14">Binds 1 Mg(2+) or Mn(2+) ion per subunit.</text>
</comment>
<accession>A0A7H8R020</accession>
<keyword evidence="9 13" id="KW-0560">Oxidoreductase</keyword>
<reference evidence="17" key="1">
    <citation type="submission" date="2020-06" db="EMBL/GenBank/DDBJ databases">
        <title>A chromosome-scale genome assembly of Talaromyces rugulosus W13939.</title>
        <authorList>
            <person name="Wang B."/>
            <person name="Guo L."/>
            <person name="Ye K."/>
            <person name="Wang L."/>
        </authorList>
    </citation>
    <scope>NUCLEOTIDE SEQUENCE [LARGE SCALE GENOMIC DNA]</scope>
    <source>
        <strain evidence="17">W13939</strain>
    </source>
</reference>
<comment type="similarity">
    <text evidence="2 13">Belongs to the isocitrate and isopropylmalate dehydrogenases family.</text>
</comment>
<dbReference type="Pfam" id="PF00180">
    <property type="entry name" value="Iso_dh"/>
    <property type="match status" value="1"/>
</dbReference>
<keyword evidence="17" id="KW-1185">Reference proteome</keyword>
<dbReference type="UniPathway" id="UPA00048">
    <property type="reaction ID" value="UER00072"/>
</dbReference>
<keyword evidence="8" id="KW-0460">Magnesium</keyword>
<dbReference type="SMART" id="SM01329">
    <property type="entry name" value="Iso_dh"/>
    <property type="match status" value="1"/>
</dbReference>
<dbReference type="GO" id="GO:0005829">
    <property type="term" value="C:cytosol"/>
    <property type="evidence" value="ECO:0007669"/>
    <property type="project" value="TreeGrafter"/>
</dbReference>
<dbReference type="AlphaFoldDB" id="A0A7H8R020"/>
<comment type="pathway">
    <text evidence="14">Amino-acid biosynthesis; L-leucine biosynthesis; L-leucine from 3-methyl-2-oxobutanoate: step 3/4.</text>
</comment>
<name>A0A7H8R020_TALRU</name>
<dbReference type="InterPro" id="IPR004429">
    <property type="entry name" value="Isopropylmalate_DH"/>
</dbReference>
<dbReference type="Gene3D" id="3.40.718.10">
    <property type="entry name" value="Isopropylmalate Dehydrogenase"/>
    <property type="match status" value="1"/>
</dbReference>
<dbReference type="GO" id="GO:0000287">
    <property type="term" value="F:magnesium ion binding"/>
    <property type="evidence" value="ECO:0007669"/>
    <property type="project" value="InterPro"/>
</dbReference>
<dbReference type="PANTHER" id="PTHR42979">
    <property type="entry name" value="3-ISOPROPYLMALATE DEHYDROGENASE"/>
    <property type="match status" value="1"/>
</dbReference>
<dbReference type="KEGG" id="trg:TRUGW13939_06714"/>
<keyword evidence="12 14" id="KW-0100">Branched-chain amino acid biosynthesis</keyword>
<proteinExistence type="inferred from homology"/>
<evidence type="ECO:0000259" key="15">
    <source>
        <dbReference type="SMART" id="SM01329"/>
    </source>
</evidence>
<evidence type="ECO:0000313" key="17">
    <source>
        <dbReference type="Proteomes" id="UP000509510"/>
    </source>
</evidence>
<dbReference type="RefSeq" id="XP_035345755.1">
    <property type="nucleotide sequence ID" value="XM_035489862.1"/>
</dbReference>
<dbReference type="GO" id="GO:0003862">
    <property type="term" value="F:3-isopropylmalate dehydrogenase activity"/>
    <property type="evidence" value="ECO:0007669"/>
    <property type="project" value="UniProtKB-EC"/>
</dbReference>
<organism evidence="16 17">
    <name type="scientific">Talaromyces rugulosus</name>
    <name type="common">Penicillium rugulosum</name>
    <dbReference type="NCBI Taxonomy" id="121627"/>
    <lineage>
        <taxon>Eukaryota</taxon>
        <taxon>Fungi</taxon>
        <taxon>Dikarya</taxon>
        <taxon>Ascomycota</taxon>
        <taxon>Pezizomycotina</taxon>
        <taxon>Eurotiomycetes</taxon>
        <taxon>Eurotiomycetidae</taxon>
        <taxon>Eurotiales</taxon>
        <taxon>Trichocomaceae</taxon>
        <taxon>Talaromyces</taxon>
        <taxon>Talaromyces sect. Islandici</taxon>
    </lineage>
</organism>
<evidence type="ECO:0000256" key="12">
    <source>
        <dbReference type="ARBA" id="ARBA00023304"/>
    </source>
</evidence>
<evidence type="ECO:0000256" key="4">
    <source>
        <dbReference type="ARBA" id="ARBA00013101"/>
    </source>
</evidence>
<dbReference type="NCBIfam" id="TIGR00169">
    <property type="entry name" value="leuB"/>
    <property type="match status" value="1"/>
</dbReference>
<keyword evidence="10 14" id="KW-0520">NAD</keyword>
<keyword evidence="6" id="KW-0028">Amino-acid biosynthesis</keyword>